<dbReference type="InterPro" id="IPR038791">
    <property type="entry name" value="Cfap97/Hemingway"/>
</dbReference>
<dbReference type="Pfam" id="PF13879">
    <property type="entry name" value="Hmw_CFAP97"/>
    <property type="match status" value="1"/>
</dbReference>
<reference evidence="4" key="1">
    <citation type="submission" date="2021-02" db="EMBL/GenBank/DDBJ databases">
        <authorList>
            <person name="Nowell W R."/>
        </authorList>
    </citation>
    <scope>NUCLEOTIDE SEQUENCE</scope>
</reference>
<dbReference type="EMBL" id="CAJNOK010004915">
    <property type="protein sequence ID" value="CAF0954140.1"/>
    <property type="molecule type" value="Genomic_DNA"/>
</dbReference>
<dbReference type="EMBL" id="CAJNOQ010007556">
    <property type="protein sequence ID" value="CAF1172150.1"/>
    <property type="molecule type" value="Genomic_DNA"/>
</dbReference>
<protein>
    <recommendedName>
        <fullName evidence="8">Cilia- and flagella-associated protein 97</fullName>
    </recommendedName>
</protein>
<comment type="similarity">
    <text evidence="1">Belongs to the CFAP97 family.</text>
</comment>
<feature type="region of interest" description="Disordered" evidence="2">
    <location>
        <begin position="182"/>
        <end position="232"/>
    </location>
</feature>
<feature type="compositionally biased region" description="Low complexity" evidence="2">
    <location>
        <begin position="182"/>
        <end position="195"/>
    </location>
</feature>
<feature type="compositionally biased region" description="Polar residues" evidence="2">
    <location>
        <begin position="125"/>
        <end position="139"/>
    </location>
</feature>
<organism evidence="4 7">
    <name type="scientific">Didymodactylos carnosus</name>
    <dbReference type="NCBI Taxonomy" id="1234261"/>
    <lineage>
        <taxon>Eukaryota</taxon>
        <taxon>Metazoa</taxon>
        <taxon>Spiralia</taxon>
        <taxon>Gnathifera</taxon>
        <taxon>Rotifera</taxon>
        <taxon>Eurotatoria</taxon>
        <taxon>Bdelloidea</taxon>
        <taxon>Philodinida</taxon>
        <taxon>Philodinidae</taxon>
        <taxon>Didymodactylos</taxon>
    </lineage>
</organism>
<dbReference type="AlphaFoldDB" id="A0A814UGY8"/>
<dbReference type="Proteomes" id="UP000677228">
    <property type="component" value="Unassembled WGS sequence"/>
</dbReference>
<evidence type="ECO:0000313" key="6">
    <source>
        <dbReference type="EMBL" id="CAF3936039.1"/>
    </source>
</evidence>
<dbReference type="PANTHER" id="PTHR23035:SF1">
    <property type="entry name" value="CILIA- AND FLAGELLA-ASSOCIATED PROTEIN 97"/>
    <property type="match status" value="1"/>
</dbReference>
<proteinExistence type="inferred from homology"/>
<gene>
    <name evidence="4" type="ORF">GPM918_LOCUS22245</name>
    <name evidence="3" type="ORF">OVA965_LOCUS12296</name>
    <name evidence="6" type="ORF">SRO942_LOCUS22241</name>
    <name evidence="5" type="ORF">TMI583_LOCUS12303</name>
</gene>
<evidence type="ECO:0000313" key="4">
    <source>
        <dbReference type="EMBL" id="CAF1172150.1"/>
    </source>
</evidence>
<dbReference type="EMBL" id="CAJOBC010007555">
    <property type="protein sequence ID" value="CAF3936039.1"/>
    <property type="molecule type" value="Genomic_DNA"/>
</dbReference>
<feature type="compositionally biased region" description="Basic residues" evidence="2">
    <location>
        <begin position="205"/>
        <end position="223"/>
    </location>
</feature>
<evidence type="ECO:0000256" key="2">
    <source>
        <dbReference type="SAM" id="MobiDB-lite"/>
    </source>
</evidence>
<comment type="caution">
    <text evidence="4">The sequence shown here is derived from an EMBL/GenBank/DDBJ whole genome shotgun (WGS) entry which is preliminary data.</text>
</comment>
<evidence type="ECO:0000256" key="1">
    <source>
        <dbReference type="ARBA" id="ARBA00008315"/>
    </source>
</evidence>
<evidence type="ECO:0000313" key="5">
    <source>
        <dbReference type="EMBL" id="CAF3727750.1"/>
    </source>
</evidence>
<feature type="compositionally biased region" description="Polar residues" evidence="2">
    <location>
        <begin position="1"/>
        <end position="20"/>
    </location>
</feature>
<dbReference type="InterPro" id="IPR029488">
    <property type="entry name" value="Hmw/CFAP97"/>
</dbReference>
<dbReference type="PANTHER" id="PTHR23035">
    <property type="entry name" value="CILIA- AND FLAGELLA-ASSOCIATED PROTEIN 97-RELATED"/>
    <property type="match status" value="1"/>
</dbReference>
<evidence type="ECO:0000313" key="3">
    <source>
        <dbReference type="EMBL" id="CAF0954140.1"/>
    </source>
</evidence>
<dbReference type="Proteomes" id="UP000682733">
    <property type="component" value="Unassembled WGS sequence"/>
</dbReference>
<evidence type="ECO:0000313" key="7">
    <source>
        <dbReference type="Proteomes" id="UP000663829"/>
    </source>
</evidence>
<keyword evidence="7" id="KW-1185">Reference proteome</keyword>
<dbReference type="GO" id="GO:0007283">
    <property type="term" value="P:spermatogenesis"/>
    <property type="evidence" value="ECO:0007669"/>
    <property type="project" value="TreeGrafter"/>
</dbReference>
<feature type="region of interest" description="Disordered" evidence="2">
    <location>
        <begin position="123"/>
        <end position="152"/>
    </location>
</feature>
<feature type="compositionally biased region" description="Low complexity" evidence="2">
    <location>
        <begin position="140"/>
        <end position="152"/>
    </location>
</feature>
<dbReference type="Proteomes" id="UP000681722">
    <property type="component" value="Unassembled WGS sequence"/>
</dbReference>
<evidence type="ECO:0008006" key="8">
    <source>
        <dbReference type="Google" id="ProtNLM"/>
    </source>
</evidence>
<dbReference type="EMBL" id="CAJOBA010004921">
    <property type="protein sequence ID" value="CAF3727750.1"/>
    <property type="molecule type" value="Genomic_DNA"/>
</dbReference>
<feature type="region of interest" description="Disordered" evidence="2">
    <location>
        <begin position="1"/>
        <end position="24"/>
    </location>
</feature>
<accession>A0A814UGY8</accession>
<sequence length="232" mass="25994">SRPQTSGHYSTPVHTPTSVSAKKKRVRLHFSDEQILSTIDQENKRLLRQLINVSNRNQQQPFIGGSTNQRVRVTSSALNRQKEQQRIEKENMKILNRLQQTRATKSLNRDELLSYYDRQIGYVSVGNTPSGKSTPIQTGPSSRSSSRPSSASIFYSRVKSAHQLPPSSANNPTLNSFIQTRATSSTSNLTSAAGSRPNSATRPLSGHRHSRSSSRASSARRKPTWNDRWQHE</sequence>
<dbReference type="OrthoDB" id="515313at2759"/>
<name>A0A814UGY8_9BILA</name>
<feature type="non-terminal residue" evidence="4">
    <location>
        <position position="232"/>
    </location>
</feature>
<dbReference type="Proteomes" id="UP000663829">
    <property type="component" value="Unassembled WGS sequence"/>
</dbReference>